<dbReference type="GeneID" id="5235666"/>
<dbReference type="Pfam" id="PF12141">
    <property type="entry name" value="BMT"/>
    <property type="match status" value="2"/>
</dbReference>
<dbReference type="GO" id="GO:0016020">
    <property type="term" value="C:membrane"/>
    <property type="evidence" value="ECO:0007669"/>
    <property type="project" value="UniProtKB-SubCell"/>
</dbReference>
<dbReference type="Proteomes" id="UP000001996">
    <property type="component" value="Unassembled WGS sequence"/>
</dbReference>
<evidence type="ECO:0000256" key="6">
    <source>
        <dbReference type="ARBA" id="ARBA00022968"/>
    </source>
</evidence>
<feature type="transmembrane region" description="Helical" evidence="11">
    <location>
        <begin position="12"/>
        <end position="35"/>
    </location>
</feature>
<reference evidence="12 13" key="1">
    <citation type="journal article" date="2009" name="Nature">
        <title>Evolution of pathogenicity and sexual reproduction in eight Candida genomes.</title>
        <authorList>
            <person name="Butler G."/>
            <person name="Rasmussen M.D."/>
            <person name="Lin M.F."/>
            <person name="Santos M.A."/>
            <person name="Sakthikumar S."/>
            <person name="Munro C.A."/>
            <person name="Rheinbay E."/>
            <person name="Grabherr M."/>
            <person name="Forche A."/>
            <person name="Reedy J.L."/>
            <person name="Agrafioti I."/>
            <person name="Arnaud M.B."/>
            <person name="Bates S."/>
            <person name="Brown A.J."/>
            <person name="Brunke S."/>
            <person name="Costanzo M.C."/>
            <person name="Fitzpatrick D.A."/>
            <person name="de Groot P.W."/>
            <person name="Harris D."/>
            <person name="Hoyer L.L."/>
            <person name="Hube B."/>
            <person name="Klis F.M."/>
            <person name="Kodira C."/>
            <person name="Lennard N."/>
            <person name="Logue M.E."/>
            <person name="Martin R."/>
            <person name="Neiman A.M."/>
            <person name="Nikolaou E."/>
            <person name="Quail M.A."/>
            <person name="Quinn J."/>
            <person name="Santos M.C."/>
            <person name="Schmitzberger F.F."/>
            <person name="Sherlock G."/>
            <person name="Shah P."/>
            <person name="Silverstein K.A."/>
            <person name="Skrzypek M.S."/>
            <person name="Soll D."/>
            <person name="Staggs R."/>
            <person name="Stansfield I."/>
            <person name="Stumpf M.P."/>
            <person name="Sudbery P.E."/>
            <person name="Srikantha T."/>
            <person name="Zeng Q."/>
            <person name="Berman J."/>
            <person name="Berriman M."/>
            <person name="Heitman J."/>
            <person name="Gow N.A."/>
            <person name="Lorenz M.C."/>
            <person name="Birren B.W."/>
            <person name="Kellis M."/>
            <person name="Cuomo C.A."/>
        </authorList>
    </citation>
    <scope>NUCLEOTIDE SEQUENCE [LARGE SCALE GENOMIC DNA]</scope>
    <source>
        <strain evidence="13">ATCC 11503 / BCRC 21390 / CBS 2605 / JCM 1781 / NBRC 1676 / NRRL YB-4239</strain>
    </source>
</reference>
<feature type="compositionally biased region" description="Low complexity" evidence="10">
    <location>
        <begin position="379"/>
        <end position="392"/>
    </location>
</feature>
<dbReference type="InterPro" id="IPR021988">
    <property type="entry name" value="BMT1"/>
</dbReference>
<keyword evidence="6" id="KW-0735">Signal-anchor</keyword>
<dbReference type="OMA" id="MVNRIVY"/>
<gene>
    <name evidence="12" type="ORF">LELG_00491</name>
</gene>
<keyword evidence="7 11" id="KW-1133">Transmembrane helix</keyword>
<keyword evidence="5 11" id="KW-0812">Transmembrane</keyword>
<dbReference type="VEuPathDB" id="FungiDB:LELG_00491"/>
<proteinExistence type="inferred from homology"/>
<evidence type="ECO:0000313" key="12">
    <source>
        <dbReference type="EMBL" id="EDK42313.1"/>
    </source>
</evidence>
<keyword evidence="13" id="KW-1185">Reference proteome</keyword>
<feature type="transmembrane region" description="Helical" evidence="11">
    <location>
        <begin position="47"/>
        <end position="70"/>
    </location>
</feature>
<dbReference type="InParanoid" id="A5DT05"/>
<dbReference type="AlphaFoldDB" id="A5DT05"/>
<organism evidence="12 13">
    <name type="scientific">Lodderomyces elongisporus (strain ATCC 11503 / CBS 2605 / JCM 1781 / NBRC 1676 / NRRL YB-4239)</name>
    <name type="common">Yeast</name>
    <name type="synonym">Saccharomyces elongisporus</name>
    <dbReference type="NCBI Taxonomy" id="379508"/>
    <lineage>
        <taxon>Eukaryota</taxon>
        <taxon>Fungi</taxon>
        <taxon>Dikarya</taxon>
        <taxon>Ascomycota</taxon>
        <taxon>Saccharomycotina</taxon>
        <taxon>Pichiomycetes</taxon>
        <taxon>Debaryomycetaceae</taxon>
        <taxon>Candida/Lodderomyces clade</taxon>
        <taxon>Lodderomyces</taxon>
    </lineage>
</organism>
<feature type="region of interest" description="Disordered" evidence="10">
    <location>
        <begin position="379"/>
        <end position="405"/>
    </location>
</feature>
<evidence type="ECO:0000256" key="5">
    <source>
        <dbReference type="ARBA" id="ARBA00022692"/>
    </source>
</evidence>
<evidence type="ECO:0000256" key="1">
    <source>
        <dbReference type="ARBA" id="ARBA00004606"/>
    </source>
</evidence>
<evidence type="ECO:0000256" key="4">
    <source>
        <dbReference type="ARBA" id="ARBA00022679"/>
    </source>
</evidence>
<dbReference type="EMBL" id="CH981524">
    <property type="protein sequence ID" value="EDK42313.1"/>
    <property type="molecule type" value="Genomic_DNA"/>
</dbReference>
<keyword evidence="3" id="KW-0328">Glycosyltransferase</keyword>
<dbReference type="eggNOG" id="ENOG502QTZG">
    <property type="taxonomic scope" value="Eukaryota"/>
</dbReference>
<protein>
    <submittedName>
        <fullName evidence="12">Uncharacterized protein</fullName>
    </submittedName>
</protein>
<evidence type="ECO:0000256" key="11">
    <source>
        <dbReference type="SAM" id="Phobius"/>
    </source>
</evidence>
<sequence>MESLRDISTGTAPTSLLTVGILALSLASGVIFYKLYNKSRGKKKDVYTIGILFLIIAFNINLWVFLIWFFKSGAVNQWSIFQDSEIIKTMQSPLHDEIQMIKYKKFEVPGFSFKNQEDALPLKNKEQDSSKKKQGQGQGQGQDESEEEDDTNFQCDTIKIQNKAPIEASEAFNLNRNSDLPHLRRQLLELSRSNDVYKLFFQDGEDELEESILKNKWFKFCGSAIWMSKYQVYFMVNRIVYTKLGQRNNPTISVLSAQIFDRNWAELKDYQFPVLDIRFPTILPHDIDVGTRDEKVVIGSEDPRIILKEYKDDESGKLMQEPIIVFNARRTKIKWSRGMHIYQPFSDLHKITLLFIEDKKRSFIEKNWAPFMDYDAGSNPSSSRSGSASGSASGSGSGSGSDSNSNSDSINFIYNFNPLRIIKCDTNSGLCRKVSGPQFNQLDANDNAGKLRGGTNLVRIPSSILPELIKSNNRKYWFGIARSHSKNCGCLHELYRPHFFIMSRDLERESSYELNFVSSLVDFNINPETWLGDNRRTCSDGKSVLIPNSIAYWHTDQSGLGVFGGDDVETERKLDYMGITFSEADRTNKLIHVRGLLGYIQQALAGPEVERKKGEKKKGKKQEHEKGKESDYLFIENKLLAECSTSLSAQYCDASEKLLSW</sequence>
<dbReference type="STRING" id="379508.A5DT05"/>
<comment type="subcellular location">
    <subcellularLocation>
        <location evidence="1">Membrane</location>
        <topology evidence="1">Single-pass type II membrane protein</topology>
    </subcellularLocation>
</comment>
<keyword evidence="4" id="KW-0808">Transferase</keyword>
<evidence type="ECO:0000256" key="2">
    <source>
        <dbReference type="ARBA" id="ARBA00009486"/>
    </source>
</evidence>
<evidence type="ECO:0000313" key="13">
    <source>
        <dbReference type="Proteomes" id="UP000001996"/>
    </source>
</evidence>
<dbReference type="HOGENOM" id="CLU_013841_3_0_1"/>
<accession>A5DT05</accession>
<evidence type="ECO:0000256" key="10">
    <source>
        <dbReference type="SAM" id="MobiDB-lite"/>
    </source>
</evidence>
<name>A5DT05_LODEL</name>
<keyword evidence="9" id="KW-0961">Cell wall biogenesis/degradation</keyword>
<keyword evidence="8 11" id="KW-0472">Membrane</keyword>
<evidence type="ECO:0000256" key="9">
    <source>
        <dbReference type="ARBA" id="ARBA00023316"/>
    </source>
</evidence>
<evidence type="ECO:0000256" key="7">
    <source>
        <dbReference type="ARBA" id="ARBA00022989"/>
    </source>
</evidence>
<dbReference type="KEGG" id="lel:PVL30_000478"/>
<evidence type="ECO:0000256" key="3">
    <source>
        <dbReference type="ARBA" id="ARBA00022676"/>
    </source>
</evidence>
<dbReference type="GO" id="GO:0071555">
    <property type="term" value="P:cell wall organization"/>
    <property type="evidence" value="ECO:0007669"/>
    <property type="project" value="UniProtKB-KW"/>
</dbReference>
<evidence type="ECO:0000256" key="8">
    <source>
        <dbReference type="ARBA" id="ARBA00023136"/>
    </source>
</evidence>
<comment type="similarity">
    <text evidence="2">Belongs to the BMT family.</text>
</comment>
<dbReference type="OrthoDB" id="3631276at2759"/>
<dbReference type="GO" id="GO:0000030">
    <property type="term" value="F:mannosyltransferase activity"/>
    <property type="evidence" value="ECO:0007669"/>
    <property type="project" value="InterPro"/>
</dbReference>
<feature type="region of interest" description="Disordered" evidence="10">
    <location>
        <begin position="122"/>
        <end position="152"/>
    </location>
</feature>